<proteinExistence type="predicted"/>
<dbReference type="Proteomes" id="UP001589833">
    <property type="component" value="Unassembled WGS sequence"/>
</dbReference>
<organism evidence="2 3">
    <name type="scientific">Halalkalibacter alkalisediminis</name>
    <dbReference type="NCBI Taxonomy" id="935616"/>
    <lineage>
        <taxon>Bacteria</taxon>
        <taxon>Bacillati</taxon>
        <taxon>Bacillota</taxon>
        <taxon>Bacilli</taxon>
        <taxon>Bacillales</taxon>
        <taxon>Bacillaceae</taxon>
        <taxon>Halalkalibacter</taxon>
    </lineage>
</organism>
<dbReference type="Pfam" id="PF12146">
    <property type="entry name" value="Hydrolase_4"/>
    <property type="match status" value="1"/>
</dbReference>
<dbReference type="InterPro" id="IPR029058">
    <property type="entry name" value="AB_hydrolase_fold"/>
</dbReference>
<keyword evidence="3" id="KW-1185">Reference proteome</keyword>
<dbReference type="GO" id="GO:0016787">
    <property type="term" value="F:hydrolase activity"/>
    <property type="evidence" value="ECO:0007669"/>
    <property type="project" value="UniProtKB-KW"/>
</dbReference>
<dbReference type="InterPro" id="IPR051044">
    <property type="entry name" value="MAG_DAG_Lipase"/>
</dbReference>
<dbReference type="Gene3D" id="3.40.50.1820">
    <property type="entry name" value="alpha/beta hydrolase"/>
    <property type="match status" value="1"/>
</dbReference>
<gene>
    <name evidence="2" type="ORF">ACFFH4_00330</name>
</gene>
<dbReference type="RefSeq" id="WP_273845877.1">
    <property type="nucleotide sequence ID" value="NZ_JAQQWT010000015.1"/>
</dbReference>
<dbReference type="PANTHER" id="PTHR11614">
    <property type="entry name" value="PHOSPHOLIPASE-RELATED"/>
    <property type="match status" value="1"/>
</dbReference>
<name>A0ABV6NBF6_9BACI</name>
<keyword evidence="2" id="KW-0378">Hydrolase</keyword>
<sequence length="318" mass="36725">MEDVSKQECIQACIIKIQTESLLYGHSSPHMKKYTDFYKLPVHICKHEYGYVDAVGYKLFVQRFCPSKPLSTVFLLHGYLDHVGSFATAIHFLVENQYEVIGYDLPGHGLSSGKRATISKFEDYLATLQVVYDVVVQKSTNHPLLVAHSTGAMIALEYAKRTKENFQKMAFVAPLFQPHLWKLSRLGLILTTPFLQSLTRVFQKNSSDQSYLLFTEKDPLQEKRLPVSWLHALNAWIRKNKRSRTENLSFLMIQGNRDKTVDTRYGFKQVRSLYPNSSIVLIDKGHHQLLNECAVIREQTFSILLRYFKKEDKNEVLS</sequence>
<dbReference type="InterPro" id="IPR022742">
    <property type="entry name" value="Hydrolase_4"/>
</dbReference>
<evidence type="ECO:0000313" key="2">
    <source>
        <dbReference type="EMBL" id="MFC0557498.1"/>
    </source>
</evidence>
<dbReference type="EMBL" id="JBHLTR010000001">
    <property type="protein sequence ID" value="MFC0557498.1"/>
    <property type="molecule type" value="Genomic_DNA"/>
</dbReference>
<dbReference type="SUPFAM" id="SSF53474">
    <property type="entry name" value="alpha/beta-Hydrolases"/>
    <property type="match status" value="1"/>
</dbReference>
<evidence type="ECO:0000259" key="1">
    <source>
        <dbReference type="Pfam" id="PF12146"/>
    </source>
</evidence>
<reference evidence="2 3" key="1">
    <citation type="submission" date="2024-09" db="EMBL/GenBank/DDBJ databases">
        <authorList>
            <person name="Sun Q."/>
            <person name="Mori K."/>
        </authorList>
    </citation>
    <scope>NUCLEOTIDE SEQUENCE [LARGE SCALE GENOMIC DNA]</scope>
    <source>
        <strain evidence="2 3">NCAIM B.02301</strain>
    </source>
</reference>
<comment type="caution">
    <text evidence="2">The sequence shown here is derived from an EMBL/GenBank/DDBJ whole genome shotgun (WGS) entry which is preliminary data.</text>
</comment>
<feature type="domain" description="Serine aminopeptidase S33" evidence="1">
    <location>
        <begin position="68"/>
        <end position="293"/>
    </location>
</feature>
<protein>
    <submittedName>
        <fullName evidence="2">Alpha/beta fold hydrolase</fullName>
    </submittedName>
</protein>
<evidence type="ECO:0000313" key="3">
    <source>
        <dbReference type="Proteomes" id="UP001589833"/>
    </source>
</evidence>
<accession>A0ABV6NBF6</accession>